<reference evidence="1" key="1">
    <citation type="submission" date="2020-05" db="EMBL/GenBank/DDBJ databases">
        <title>Phylogenomic resolution of chytrid fungi.</title>
        <authorList>
            <person name="Stajich J.E."/>
            <person name="Amses K."/>
            <person name="Simmons R."/>
            <person name="Seto K."/>
            <person name="Myers J."/>
            <person name="Bonds A."/>
            <person name="Quandt C.A."/>
            <person name="Barry K."/>
            <person name="Liu P."/>
            <person name="Grigoriev I."/>
            <person name="Longcore J.E."/>
            <person name="James T.Y."/>
        </authorList>
    </citation>
    <scope>NUCLEOTIDE SEQUENCE</scope>
    <source>
        <strain evidence="1">PLAUS21</strain>
    </source>
</reference>
<protein>
    <submittedName>
        <fullName evidence="1">Uncharacterized protein</fullName>
    </submittedName>
</protein>
<organism evidence="1 2">
    <name type="scientific">Boothiomyces macroporosus</name>
    <dbReference type="NCBI Taxonomy" id="261099"/>
    <lineage>
        <taxon>Eukaryota</taxon>
        <taxon>Fungi</taxon>
        <taxon>Fungi incertae sedis</taxon>
        <taxon>Chytridiomycota</taxon>
        <taxon>Chytridiomycota incertae sedis</taxon>
        <taxon>Chytridiomycetes</taxon>
        <taxon>Rhizophydiales</taxon>
        <taxon>Terramycetaceae</taxon>
        <taxon>Boothiomyces</taxon>
    </lineage>
</organism>
<dbReference type="EMBL" id="JADGKB010000003">
    <property type="protein sequence ID" value="KAJ3261975.1"/>
    <property type="molecule type" value="Genomic_DNA"/>
</dbReference>
<evidence type="ECO:0000313" key="1">
    <source>
        <dbReference type="EMBL" id="KAJ3261975.1"/>
    </source>
</evidence>
<comment type="caution">
    <text evidence="1">The sequence shown here is derived from an EMBL/GenBank/DDBJ whole genome shotgun (WGS) entry which is preliminary data.</text>
</comment>
<keyword evidence="2" id="KW-1185">Reference proteome</keyword>
<gene>
    <name evidence="1" type="ORF">HK103_003818</name>
</gene>
<sequence>MENITIKDKTFGGIGVKEWLTKFERLTTLEIHKALLQRLSSKTALETINYQIKSYRCLQLFISIDNPDMQEEISEHKDYSKAMETNDWTTMRNILINLYKKFIRKYSRDDLEKVIREGFTSDGISEYTKTFNKVLENISEREKPNTFQSISDYLRGLGTLATKILNELKTEDLDEEGYPINLRIVQTKAKSFYKTSALLQKFEQIAPINSTSETANTKTDAAIDKLTSAMENMSLLVMKSFAQEQNKSIKTCPICDVAGHRKSVCEKFNQLLNAKYVKKNQQGLATWPDGSVIPVNYGKGGIYKLVMDKLDNHHPVNSSDIETDPIAEIQPTNSCGIVYDEGPLLSKAEVNMSDLLCENGEEEAAHSLYNAFAAQRRKGEETPTTTPTKKNRPWLENIEPQIAPGRTRFDYKFPNLQQRIQWIERYHFWQQSWM</sequence>
<dbReference type="Proteomes" id="UP001210925">
    <property type="component" value="Unassembled WGS sequence"/>
</dbReference>
<proteinExistence type="predicted"/>
<dbReference type="AlphaFoldDB" id="A0AAD5UM74"/>
<accession>A0AAD5UM74</accession>
<name>A0AAD5UM74_9FUNG</name>
<evidence type="ECO:0000313" key="2">
    <source>
        <dbReference type="Proteomes" id="UP001210925"/>
    </source>
</evidence>